<proteinExistence type="predicted"/>
<name>A0ABQ1YA95_9BACL</name>
<sequence>MIIELVGALVSGIVGVVGVVIGGTLTYKLSHRSEMILIRKKIKIDKIQETQRGLFIMVRQLGILHLRLKEIENKRISREEFLNTSNQVQEECGTVIRNIRTNEVFLKEYIDLIDDFINQTSVFHDLIYDAYIYPNSPSKRNYDSDLLSYEHIEYLIMEAIKTVMKIKDHLDQQIEIELK</sequence>
<dbReference type="EMBL" id="BMFT01000001">
    <property type="protein sequence ID" value="GGH17222.1"/>
    <property type="molecule type" value="Genomic_DNA"/>
</dbReference>
<organism evidence="2 3">
    <name type="scientific">Paenibacillus segetis</name>
    <dbReference type="NCBI Taxonomy" id="1325360"/>
    <lineage>
        <taxon>Bacteria</taxon>
        <taxon>Bacillati</taxon>
        <taxon>Bacillota</taxon>
        <taxon>Bacilli</taxon>
        <taxon>Bacillales</taxon>
        <taxon>Paenibacillaceae</taxon>
        <taxon>Paenibacillus</taxon>
    </lineage>
</organism>
<evidence type="ECO:0000256" key="1">
    <source>
        <dbReference type="SAM" id="Phobius"/>
    </source>
</evidence>
<feature type="transmembrane region" description="Helical" evidence="1">
    <location>
        <begin position="6"/>
        <end position="27"/>
    </location>
</feature>
<keyword evidence="1" id="KW-0812">Transmembrane</keyword>
<protein>
    <submittedName>
        <fullName evidence="2">Uncharacterized protein</fullName>
    </submittedName>
</protein>
<reference evidence="3" key="1">
    <citation type="journal article" date="2019" name="Int. J. Syst. Evol. Microbiol.">
        <title>The Global Catalogue of Microorganisms (GCM) 10K type strain sequencing project: providing services to taxonomists for standard genome sequencing and annotation.</title>
        <authorList>
            <consortium name="The Broad Institute Genomics Platform"/>
            <consortium name="The Broad Institute Genome Sequencing Center for Infectious Disease"/>
            <person name="Wu L."/>
            <person name="Ma J."/>
        </authorList>
    </citation>
    <scope>NUCLEOTIDE SEQUENCE [LARGE SCALE GENOMIC DNA]</scope>
    <source>
        <strain evidence="3">CGMCC 1.12769</strain>
    </source>
</reference>
<evidence type="ECO:0000313" key="3">
    <source>
        <dbReference type="Proteomes" id="UP000659344"/>
    </source>
</evidence>
<keyword evidence="3" id="KW-1185">Reference proteome</keyword>
<keyword evidence="1" id="KW-1133">Transmembrane helix</keyword>
<accession>A0ABQ1YA95</accession>
<keyword evidence="1" id="KW-0472">Membrane</keyword>
<dbReference type="RefSeq" id="WP_188536840.1">
    <property type="nucleotide sequence ID" value="NZ_BMFT01000001.1"/>
</dbReference>
<gene>
    <name evidence="2" type="ORF">GCM10008013_12420</name>
</gene>
<evidence type="ECO:0000313" key="2">
    <source>
        <dbReference type="EMBL" id="GGH17222.1"/>
    </source>
</evidence>
<comment type="caution">
    <text evidence="2">The sequence shown here is derived from an EMBL/GenBank/DDBJ whole genome shotgun (WGS) entry which is preliminary data.</text>
</comment>
<dbReference type="Proteomes" id="UP000659344">
    <property type="component" value="Unassembled WGS sequence"/>
</dbReference>